<dbReference type="Pfam" id="PF13813">
    <property type="entry name" value="MBOAT_2"/>
    <property type="match status" value="1"/>
</dbReference>
<evidence type="ECO:0000256" key="1">
    <source>
        <dbReference type="ARBA" id="ARBA00004141"/>
    </source>
</evidence>
<keyword evidence="5 8" id="KW-0812">Transmembrane</keyword>
<keyword evidence="6 8" id="KW-1133">Transmembrane helix</keyword>
<comment type="similarity">
    <text evidence="3">Belongs to the wax synthase family.</text>
</comment>
<accession>A0A6A6NL65</accession>
<feature type="transmembrane region" description="Helical" evidence="8">
    <location>
        <begin position="217"/>
        <end position="239"/>
    </location>
</feature>
<keyword evidence="7 8" id="KW-0472">Membrane</keyword>
<dbReference type="OrthoDB" id="1077582at2759"/>
<keyword evidence="4" id="KW-0808">Transferase</keyword>
<dbReference type="PANTHER" id="PTHR31595">
    <property type="entry name" value="LONG-CHAIN-ALCOHOL O-FATTY-ACYLTRANSFERASE 3-RELATED"/>
    <property type="match status" value="1"/>
</dbReference>
<evidence type="ECO:0000256" key="6">
    <source>
        <dbReference type="ARBA" id="ARBA00022989"/>
    </source>
</evidence>
<evidence type="ECO:0000256" key="8">
    <source>
        <dbReference type="SAM" id="Phobius"/>
    </source>
</evidence>
<evidence type="ECO:0000256" key="5">
    <source>
        <dbReference type="ARBA" id="ARBA00022692"/>
    </source>
</evidence>
<dbReference type="GO" id="GO:0008374">
    <property type="term" value="F:O-acyltransferase activity"/>
    <property type="evidence" value="ECO:0007669"/>
    <property type="project" value="InterPro"/>
</dbReference>
<dbReference type="GO" id="GO:0016020">
    <property type="term" value="C:membrane"/>
    <property type="evidence" value="ECO:0007669"/>
    <property type="project" value="UniProtKB-SubCell"/>
</dbReference>
<feature type="transmembrane region" description="Helical" evidence="8">
    <location>
        <begin position="276"/>
        <end position="296"/>
    </location>
</feature>
<gene>
    <name evidence="10" type="ORF">BDY21DRAFT_294667</name>
</gene>
<proteinExistence type="inferred from homology"/>
<comment type="pathway">
    <text evidence="2">Secondary metabolite biosynthesis.</text>
</comment>
<feature type="transmembrane region" description="Helical" evidence="8">
    <location>
        <begin position="251"/>
        <end position="269"/>
    </location>
</feature>
<feature type="transmembrane region" description="Helical" evidence="8">
    <location>
        <begin position="143"/>
        <end position="163"/>
    </location>
</feature>
<organism evidence="10 11">
    <name type="scientific">Lineolata rhizophorae</name>
    <dbReference type="NCBI Taxonomy" id="578093"/>
    <lineage>
        <taxon>Eukaryota</taxon>
        <taxon>Fungi</taxon>
        <taxon>Dikarya</taxon>
        <taxon>Ascomycota</taxon>
        <taxon>Pezizomycotina</taxon>
        <taxon>Dothideomycetes</taxon>
        <taxon>Dothideomycetes incertae sedis</taxon>
        <taxon>Lineolatales</taxon>
        <taxon>Lineolataceae</taxon>
        <taxon>Lineolata</taxon>
    </lineage>
</organism>
<comment type="subcellular location">
    <subcellularLocation>
        <location evidence="1">Membrane</location>
        <topology evidence="1">Multi-pass membrane protein</topology>
    </subcellularLocation>
</comment>
<dbReference type="EMBL" id="MU001709">
    <property type="protein sequence ID" value="KAF2452470.1"/>
    <property type="molecule type" value="Genomic_DNA"/>
</dbReference>
<evidence type="ECO:0000256" key="4">
    <source>
        <dbReference type="ARBA" id="ARBA00022679"/>
    </source>
</evidence>
<evidence type="ECO:0000259" key="9">
    <source>
        <dbReference type="Pfam" id="PF13813"/>
    </source>
</evidence>
<dbReference type="GO" id="GO:0006629">
    <property type="term" value="P:lipid metabolic process"/>
    <property type="evidence" value="ECO:0007669"/>
    <property type="project" value="InterPro"/>
</dbReference>
<dbReference type="InterPro" id="IPR044851">
    <property type="entry name" value="Wax_synthase"/>
</dbReference>
<evidence type="ECO:0000313" key="10">
    <source>
        <dbReference type="EMBL" id="KAF2452470.1"/>
    </source>
</evidence>
<evidence type="ECO:0000256" key="2">
    <source>
        <dbReference type="ARBA" id="ARBA00005179"/>
    </source>
</evidence>
<protein>
    <recommendedName>
        <fullName evidence="9">Wax synthase domain-containing protein</fullName>
    </recommendedName>
</protein>
<evidence type="ECO:0000256" key="3">
    <source>
        <dbReference type="ARBA" id="ARBA00007282"/>
    </source>
</evidence>
<dbReference type="Proteomes" id="UP000799766">
    <property type="component" value="Unassembled WGS sequence"/>
</dbReference>
<reference evidence="10" key="1">
    <citation type="journal article" date="2020" name="Stud. Mycol.">
        <title>101 Dothideomycetes genomes: a test case for predicting lifestyles and emergence of pathogens.</title>
        <authorList>
            <person name="Haridas S."/>
            <person name="Albert R."/>
            <person name="Binder M."/>
            <person name="Bloem J."/>
            <person name="Labutti K."/>
            <person name="Salamov A."/>
            <person name="Andreopoulos B."/>
            <person name="Baker S."/>
            <person name="Barry K."/>
            <person name="Bills G."/>
            <person name="Bluhm B."/>
            <person name="Cannon C."/>
            <person name="Castanera R."/>
            <person name="Culley D."/>
            <person name="Daum C."/>
            <person name="Ezra D."/>
            <person name="Gonzalez J."/>
            <person name="Henrissat B."/>
            <person name="Kuo A."/>
            <person name="Liang C."/>
            <person name="Lipzen A."/>
            <person name="Lutzoni F."/>
            <person name="Magnuson J."/>
            <person name="Mondo S."/>
            <person name="Nolan M."/>
            <person name="Ohm R."/>
            <person name="Pangilinan J."/>
            <person name="Park H.-J."/>
            <person name="Ramirez L."/>
            <person name="Alfaro M."/>
            <person name="Sun H."/>
            <person name="Tritt A."/>
            <person name="Yoshinaga Y."/>
            <person name="Zwiers L.-H."/>
            <person name="Turgeon B."/>
            <person name="Goodwin S."/>
            <person name="Spatafora J."/>
            <person name="Crous P."/>
            <person name="Grigoriev I."/>
        </authorList>
    </citation>
    <scope>NUCLEOTIDE SEQUENCE</scope>
    <source>
        <strain evidence="10">ATCC 16933</strain>
    </source>
</reference>
<name>A0A6A6NL65_9PEZI</name>
<dbReference type="AlphaFoldDB" id="A0A6A6NL65"/>
<evidence type="ECO:0000313" key="11">
    <source>
        <dbReference type="Proteomes" id="UP000799766"/>
    </source>
</evidence>
<feature type="domain" description="Wax synthase" evidence="9">
    <location>
        <begin position="169"/>
        <end position="256"/>
    </location>
</feature>
<dbReference type="InterPro" id="IPR032805">
    <property type="entry name" value="Wax_synthase_dom"/>
</dbReference>
<sequence>MLLAASGSALLLYLSLLAFVKRWTKSYHVLTVVSLSSVWANPYLALTSCGPLESLQRQAIACASMHALGLYVRRKNPPAYALSPRPSDAVLAFKLLTELRFESFSPTSVRAGARLEKFSEPAQLAVHIAIFAVLQCLPQVAPVMAFGVLLAVYIIWTSLQLVLRYQSSPALFGPLYLADSIESFWTETWHNVFAAPCRNLAFEPTRRILRSAGLPDWAARVAGVLAVFGFMGAFHVYTLTPVVSSKGLWRIWWFFFANGVLAVGERAYWRGAKSRLRTLLAWFLVTLLASWTAAALDLPRGLSALRWEDLCYSRET</sequence>
<keyword evidence="11" id="KW-1185">Reference proteome</keyword>
<dbReference type="PANTHER" id="PTHR31595:SF57">
    <property type="entry name" value="OS04G0481900 PROTEIN"/>
    <property type="match status" value="1"/>
</dbReference>
<evidence type="ECO:0000256" key="7">
    <source>
        <dbReference type="ARBA" id="ARBA00023136"/>
    </source>
</evidence>